<evidence type="ECO:0008006" key="4">
    <source>
        <dbReference type="Google" id="ProtNLM"/>
    </source>
</evidence>
<dbReference type="RefSeq" id="WP_425328805.1">
    <property type="nucleotide sequence ID" value="NZ_AP027266.1"/>
</dbReference>
<organism evidence="2 3">
    <name type="scientific">Roseicyclus marinus</name>
    <dbReference type="NCBI Taxonomy" id="2161673"/>
    <lineage>
        <taxon>Bacteria</taxon>
        <taxon>Pseudomonadati</taxon>
        <taxon>Pseudomonadota</taxon>
        <taxon>Alphaproteobacteria</taxon>
        <taxon>Rhodobacterales</taxon>
        <taxon>Roseobacteraceae</taxon>
        <taxon>Roseicyclus</taxon>
    </lineage>
</organism>
<name>A0AA48KLD5_9RHOB</name>
<dbReference type="EMBL" id="AP027266">
    <property type="protein sequence ID" value="BDW86040.1"/>
    <property type="molecule type" value="Genomic_DNA"/>
</dbReference>
<evidence type="ECO:0000313" key="3">
    <source>
        <dbReference type="Proteomes" id="UP001337723"/>
    </source>
</evidence>
<sequence length="286" mass="31827">MPKEFACALTHVRHEDVFLEKWIAHYGAIVGRENLHVVIDGDDWEPTIDLTGIRTEVLLDAPRRRIQNDRFIAKQMSGRANTLRKRYEHVIRGDCDEYVVIDPEAGLDWPEALAELGEDGYVFALGVDVVQGPDETASVDPTQPILGQRRQGFVADGYSKPFVISRWANWAGGAHRLLNRNVRMSAHFTLFHMALCDRTIAKARMEARGGTAQHPSFVDHQTLRLNAIADAGPAPLDYAEARAIGLSQFPVEADGTPATRPRKSTDPRATDKGLPVIIPDRFFGLV</sequence>
<evidence type="ECO:0000313" key="2">
    <source>
        <dbReference type="EMBL" id="BDW86040.1"/>
    </source>
</evidence>
<protein>
    <recommendedName>
        <fullName evidence="4">Glycosyl transferase family 2</fullName>
    </recommendedName>
</protein>
<dbReference type="AlphaFoldDB" id="A0AA48KLD5"/>
<reference evidence="2 3" key="1">
    <citation type="submission" date="2023-01" db="EMBL/GenBank/DDBJ databases">
        <title>Complete genome sequence of Roseicyclus marinus strain Dej080120_10.</title>
        <authorList>
            <person name="Ueki S."/>
            <person name="Maruyama F."/>
        </authorList>
    </citation>
    <scope>NUCLEOTIDE SEQUENCE [LARGE SCALE GENOMIC DNA]</scope>
    <source>
        <strain evidence="2 3">Dej080120_10</strain>
    </source>
</reference>
<feature type="region of interest" description="Disordered" evidence="1">
    <location>
        <begin position="250"/>
        <end position="271"/>
    </location>
</feature>
<proteinExistence type="predicted"/>
<dbReference type="Proteomes" id="UP001337723">
    <property type="component" value="Chromosome"/>
</dbReference>
<gene>
    <name evidence="2" type="ORF">MACH21_22170</name>
</gene>
<evidence type="ECO:0000256" key="1">
    <source>
        <dbReference type="SAM" id="MobiDB-lite"/>
    </source>
</evidence>
<accession>A0AA48KLD5</accession>
<keyword evidence="3" id="KW-1185">Reference proteome</keyword>
<dbReference type="KEGG" id="rmai:MACH21_22170"/>